<dbReference type="AlphaFoldDB" id="A0A4V2F203"/>
<dbReference type="SMART" id="SM00400">
    <property type="entry name" value="ZnF_CHCC"/>
    <property type="match status" value="1"/>
</dbReference>
<evidence type="ECO:0000256" key="6">
    <source>
        <dbReference type="ARBA" id="ARBA00022723"/>
    </source>
</evidence>
<sequence>MQVKVISQHTIQQILSRIDIVEIVGSYVKLKKRGINYLGLCPFHNEKTPSFTVSANKEIYKCFGCGKSGNAIGFLMDLEKYSYVEALRWLANKYGVEVEETAVSPEVVAQRQVADSLYIINQFGQKYFEEKLFNSDEGQDIALSYLKERGFREEVLRKFQVGYSLQDSQSFVTTALNAQYNIELLVKSGLVAQRDGRSYDNYRGRIIFPVHNQSGKIIGFGARVIGKAERAPKYINTPENELYHKSKILYGSYQARQSIDKLDECLLVEGYTDVISLHQAGIENVVASGGTSLTPDQLRLIHKYTNNLTIIYDGDGAGVKAALRGLELALMEGLNVQLVLIPDNEDPDSYVNKVGAAAFQEFVKANKKEFIIFQLEVMLKDAGNDTNKKAAVVNQMAETISKLNKAEDFTKQQDYIRRCSELLRVEEDGFNNLVNKFIRDKVTKENQQQQKQQAQQQQGNRSTGNKGAAGQPHNFNAAPTGEDGFFPEDTFYAEDGDWDQGSFPDGGGAPASTGQFPGDDTLALLTKDEQSEKAVIQVLLEHGSKAWEEASTVASYMIAEVLENQLLDNPEYMRILEMYKTWYEAGLEPGVKNFLYHEDQQLSQLIVKIMDFPYELSGKWTEVLDQQSFKEQEATHLNAVNSCIHYLKLRKIRRIMEENQRDMAKEHTPEEQLVLLQTHVHLKQMEIELVKKLGTVIMK</sequence>
<accession>A0A4V2F203</accession>
<dbReference type="GO" id="GO:1990077">
    <property type="term" value="C:primosome complex"/>
    <property type="evidence" value="ECO:0007669"/>
    <property type="project" value="UniProtKB-KW"/>
</dbReference>
<dbReference type="FunFam" id="3.40.1360.10:FF:000002">
    <property type="entry name" value="DNA primase"/>
    <property type="match status" value="1"/>
</dbReference>
<dbReference type="NCBIfam" id="TIGR01391">
    <property type="entry name" value="dnaG"/>
    <property type="match status" value="1"/>
</dbReference>
<dbReference type="InterPro" id="IPR030846">
    <property type="entry name" value="DnaG_bac"/>
</dbReference>
<dbReference type="SMART" id="SM00493">
    <property type="entry name" value="TOPRIM"/>
    <property type="match status" value="1"/>
</dbReference>
<dbReference type="InterPro" id="IPR006295">
    <property type="entry name" value="DNA_primase_DnaG"/>
</dbReference>
<keyword evidence="1 12" id="KW-0240">DNA-directed RNA polymerase</keyword>
<comment type="catalytic activity">
    <reaction evidence="12">
        <text>ssDNA + n NTP = ssDNA/pppN(pN)n-1 hybrid + (n-1) diphosphate.</text>
        <dbReference type="EC" id="2.7.7.101"/>
    </reaction>
</comment>
<dbReference type="HAMAP" id="MF_00974">
    <property type="entry name" value="DNA_primase_DnaG"/>
    <property type="match status" value="1"/>
</dbReference>
<evidence type="ECO:0000256" key="11">
    <source>
        <dbReference type="ARBA" id="ARBA00023163"/>
    </source>
</evidence>
<evidence type="ECO:0000256" key="3">
    <source>
        <dbReference type="ARBA" id="ARBA00022679"/>
    </source>
</evidence>
<dbReference type="PANTHER" id="PTHR30313:SF2">
    <property type="entry name" value="DNA PRIMASE"/>
    <property type="match status" value="1"/>
</dbReference>
<keyword evidence="5 12" id="KW-0235">DNA replication</keyword>
<comment type="similarity">
    <text evidence="12">Belongs to the DnaG primase family.</text>
</comment>
<dbReference type="PIRSF" id="PIRSF002811">
    <property type="entry name" value="DnaG"/>
    <property type="match status" value="1"/>
</dbReference>
<evidence type="ECO:0000256" key="2">
    <source>
        <dbReference type="ARBA" id="ARBA00022515"/>
    </source>
</evidence>
<keyword evidence="7 12" id="KW-0863">Zinc-finger</keyword>
<comment type="function">
    <text evidence="12">RNA polymerase that catalyzes the synthesis of short RNA molecules used as primers for DNA polymerase during DNA replication.</text>
</comment>
<keyword evidence="17" id="KW-1185">Reference proteome</keyword>
<dbReference type="GO" id="GO:0003899">
    <property type="term" value="F:DNA-directed RNA polymerase activity"/>
    <property type="evidence" value="ECO:0007669"/>
    <property type="project" value="UniProtKB-UniRule"/>
</dbReference>
<dbReference type="Gene3D" id="3.40.1360.10">
    <property type="match status" value="1"/>
</dbReference>
<organism evidence="16 17">
    <name type="scientific">Pseudobacter ginsenosidimutans</name>
    <dbReference type="NCBI Taxonomy" id="661488"/>
    <lineage>
        <taxon>Bacteria</taxon>
        <taxon>Pseudomonadati</taxon>
        <taxon>Bacteroidota</taxon>
        <taxon>Chitinophagia</taxon>
        <taxon>Chitinophagales</taxon>
        <taxon>Chitinophagaceae</taxon>
        <taxon>Pseudobacter</taxon>
    </lineage>
</organism>
<protein>
    <recommendedName>
        <fullName evidence="12">DNA primase</fullName>
        <ecNumber evidence="12">2.7.7.101</ecNumber>
    </recommendedName>
</protein>
<dbReference type="Pfam" id="PF08275">
    <property type="entry name" value="DNAG_N"/>
    <property type="match status" value="1"/>
</dbReference>
<keyword evidence="9" id="KW-0460">Magnesium</keyword>
<evidence type="ECO:0000256" key="1">
    <source>
        <dbReference type="ARBA" id="ARBA00022478"/>
    </source>
</evidence>
<dbReference type="Pfam" id="PF13155">
    <property type="entry name" value="Toprim_2"/>
    <property type="match status" value="1"/>
</dbReference>
<evidence type="ECO:0000256" key="7">
    <source>
        <dbReference type="ARBA" id="ARBA00022771"/>
    </source>
</evidence>
<evidence type="ECO:0000313" key="17">
    <source>
        <dbReference type="Proteomes" id="UP000293874"/>
    </source>
</evidence>
<dbReference type="SUPFAM" id="SSF56731">
    <property type="entry name" value="DNA primase core"/>
    <property type="match status" value="1"/>
</dbReference>
<keyword evidence="11 12" id="KW-0804">Transcription</keyword>
<dbReference type="EC" id="2.7.7.101" evidence="12"/>
<proteinExistence type="inferred from homology"/>
<dbReference type="RefSeq" id="WP_225979852.1">
    <property type="nucleotide sequence ID" value="NZ_CP042431.1"/>
</dbReference>
<evidence type="ECO:0000259" key="15">
    <source>
        <dbReference type="PROSITE" id="PS50880"/>
    </source>
</evidence>
<evidence type="ECO:0000256" key="5">
    <source>
        <dbReference type="ARBA" id="ARBA00022705"/>
    </source>
</evidence>
<evidence type="ECO:0000256" key="10">
    <source>
        <dbReference type="ARBA" id="ARBA00023125"/>
    </source>
</evidence>
<dbReference type="InterPro" id="IPR013264">
    <property type="entry name" value="DNAG_N"/>
</dbReference>
<feature type="compositionally biased region" description="Low complexity" evidence="14">
    <location>
        <begin position="447"/>
        <end position="458"/>
    </location>
</feature>
<dbReference type="GO" id="GO:0008270">
    <property type="term" value="F:zinc ion binding"/>
    <property type="evidence" value="ECO:0007669"/>
    <property type="project" value="UniProtKB-UniRule"/>
</dbReference>
<dbReference type="GO" id="GO:0006269">
    <property type="term" value="P:DNA replication, synthesis of primer"/>
    <property type="evidence" value="ECO:0007669"/>
    <property type="project" value="UniProtKB-UniRule"/>
</dbReference>
<evidence type="ECO:0000256" key="12">
    <source>
        <dbReference type="HAMAP-Rule" id="MF_00974"/>
    </source>
</evidence>
<dbReference type="CDD" id="cd03364">
    <property type="entry name" value="TOPRIM_DnaG_primases"/>
    <property type="match status" value="1"/>
</dbReference>
<comment type="cofactor">
    <cofactor evidence="12 13">
        <name>Zn(2+)</name>
        <dbReference type="ChEBI" id="CHEBI:29105"/>
    </cofactor>
    <text evidence="12 13">Binds 1 zinc ion per monomer.</text>
</comment>
<dbReference type="Gene3D" id="3.90.980.10">
    <property type="entry name" value="DNA primase, catalytic core, N-terminal domain"/>
    <property type="match status" value="1"/>
</dbReference>
<name>A0A4V2F203_9BACT</name>
<evidence type="ECO:0000256" key="8">
    <source>
        <dbReference type="ARBA" id="ARBA00022833"/>
    </source>
</evidence>
<dbReference type="GO" id="GO:0005737">
    <property type="term" value="C:cytoplasm"/>
    <property type="evidence" value="ECO:0007669"/>
    <property type="project" value="TreeGrafter"/>
</dbReference>
<keyword evidence="10 12" id="KW-0238">DNA-binding</keyword>
<feature type="zinc finger region" description="CHC2-type" evidence="12 13">
    <location>
        <begin position="41"/>
        <end position="65"/>
    </location>
</feature>
<keyword evidence="6 12" id="KW-0479">Metal-binding</keyword>
<dbReference type="InterPro" id="IPR006171">
    <property type="entry name" value="TOPRIM_dom"/>
</dbReference>
<dbReference type="Pfam" id="PF01807">
    <property type="entry name" value="Zn_ribbon_DnaG"/>
    <property type="match status" value="1"/>
</dbReference>
<dbReference type="FunFam" id="3.90.580.10:FF:000001">
    <property type="entry name" value="DNA primase"/>
    <property type="match status" value="1"/>
</dbReference>
<gene>
    <name evidence="12" type="primary">dnaG</name>
    <name evidence="16" type="ORF">EV199_1445</name>
</gene>
<dbReference type="InterPro" id="IPR050219">
    <property type="entry name" value="DnaG_primase"/>
</dbReference>
<evidence type="ECO:0000256" key="9">
    <source>
        <dbReference type="ARBA" id="ARBA00022842"/>
    </source>
</evidence>
<comment type="caution">
    <text evidence="16">The sequence shown here is derived from an EMBL/GenBank/DDBJ whole genome shotgun (WGS) entry which is preliminary data.</text>
</comment>
<keyword evidence="3 12" id="KW-0808">Transferase</keyword>
<evidence type="ECO:0000256" key="13">
    <source>
        <dbReference type="PIRSR" id="PIRSR002811-1"/>
    </source>
</evidence>
<dbReference type="SUPFAM" id="SSF57783">
    <property type="entry name" value="Zinc beta-ribbon"/>
    <property type="match status" value="1"/>
</dbReference>
<dbReference type="PROSITE" id="PS50880">
    <property type="entry name" value="TOPRIM"/>
    <property type="match status" value="1"/>
</dbReference>
<keyword evidence="4 12" id="KW-0548">Nucleotidyltransferase</keyword>
<keyword evidence="8 12" id="KW-0862">Zinc</keyword>
<dbReference type="Gene3D" id="3.90.580.10">
    <property type="entry name" value="Zinc finger, CHC2-type domain"/>
    <property type="match status" value="1"/>
</dbReference>
<comment type="domain">
    <text evidence="12">Contains an N-terminal zinc-binding domain, a central core domain that contains the primase activity, and a C-terminal DnaB-binding domain.</text>
</comment>
<dbReference type="InterPro" id="IPR002694">
    <property type="entry name" value="Znf_CHC2"/>
</dbReference>
<feature type="region of interest" description="Disordered" evidence="14">
    <location>
        <begin position="442"/>
        <end position="520"/>
    </location>
</feature>
<dbReference type="Proteomes" id="UP000293874">
    <property type="component" value="Unassembled WGS sequence"/>
</dbReference>
<dbReference type="InterPro" id="IPR034151">
    <property type="entry name" value="TOPRIM_DnaG_bac"/>
</dbReference>
<dbReference type="InterPro" id="IPR036977">
    <property type="entry name" value="DNA_primase_Znf_CHC2"/>
</dbReference>
<keyword evidence="2 12" id="KW-0639">Primosome</keyword>
<evidence type="ECO:0000256" key="14">
    <source>
        <dbReference type="SAM" id="MobiDB-lite"/>
    </source>
</evidence>
<dbReference type="GO" id="GO:0000428">
    <property type="term" value="C:DNA-directed RNA polymerase complex"/>
    <property type="evidence" value="ECO:0007669"/>
    <property type="project" value="UniProtKB-KW"/>
</dbReference>
<reference evidence="16 17" key="1">
    <citation type="submission" date="2019-02" db="EMBL/GenBank/DDBJ databases">
        <title>Genomic Encyclopedia of Type Strains, Phase IV (KMG-IV): sequencing the most valuable type-strain genomes for metagenomic binning, comparative biology and taxonomic classification.</title>
        <authorList>
            <person name="Goeker M."/>
        </authorList>
    </citation>
    <scope>NUCLEOTIDE SEQUENCE [LARGE SCALE GENOMIC DNA]</scope>
    <source>
        <strain evidence="16 17">DSM 18116</strain>
    </source>
</reference>
<evidence type="ECO:0000256" key="4">
    <source>
        <dbReference type="ARBA" id="ARBA00022695"/>
    </source>
</evidence>
<comment type="subunit">
    <text evidence="12">Monomer. Interacts with DnaB.</text>
</comment>
<dbReference type="PANTHER" id="PTHR30313">
    <property type="entry name" value="DNA PRIMASE"/>
    <property type="match status" value="1"/>
</dbReference>
<feature type="domain" description="Toprim" evidence="15">
    <location>
        <begin position="263"/>
        <end position="346"/>
    </location>
</feature>
<dbReference type="GO" id="GO:0003677">
    <property type="term" value="F:DNA binding"/>
    <property type="evidence" value="ECO:0007669"/>
    <property type="project" value="UniProtKB-KW"/>
</dbReference>
<dbReference type="EMBL" id="SGXA01000001">
    <property type="protein sequence ID" value="RZS75576.1"/>
    <property type="molecule type" value="Genomic_DNA"/>
</dbReference>
<dbReference type="InterPro" id="IPR037068">
    <property type="entry name" value="DNA_primase_core_N_sf"/>
</dbReference>
<evidence type="ECO:0000313" key="16">
    <source>
        <dbReference type="EMBL" id="RZS75576.1"/>
    </source>
</evidence>